<dbReference type="GO" id="GO:0016020">
    <property type="term" value="C:membrane"/>
    <property type="evidence" value="ECO:0007669"/>
    <property type="project" value="UniProtKB-SubCell"/>
</dbReference>
<comment type="subcellular location">
    <subcellularLocation>
        <location evidence="1">Membrane</location>
        <topology evidence="1">Multi-pass membrane protein</topology>
    </subcellularLocation>
</comment>
<reference evidence="8 9" key="1">
    <citation type="submission" date="2023-10" db="EMBL/GenBank/DDBJ databases">
        <title>Draft genome sequence of Xylaria bambusicola isolate GMP-LS, the root and basal stem rot pathogen of sugarcane in Indonesia.</title>
        <authorList>
            <person name="Selvaraj P."/>
            <person name="Muralishankar V."/>
            <person name="Muruganantham S."/>
            <person name="Sp S."/>
            <person name="Haryani S."/>
            <person name="Lau K.J.X."/>
            <person name="Naqvi N.I."/>
        </authorList>
    </citation>
    <scope>NUCLEOTIDE SEQUENCE [LARGE SCALE GENOMIC DNA]</scope>
    <source>
        <strain evidence="8">GMP-LS</strain>
    </source>
</reference>
<evidence type="ECO:0000256" key="1">
    <source>
        <dbReference type="ARBA" id="ARBA00004141"/>
    </source>
</evidence>
<keyword evidence="4 6" id="KW-0472">Membrane</keyword>
<evidence type="ECO:0000259" key="7">
    <source>
        <dbReference type="Pfam" id="PF20684"/>
    </source>
</evidence>
<dbReference type="PANTHER" id="PTHR33048">
    <property type="entry name" value="PTH11-LIKE INTEGRAL MEMBRANE PROTEIN (AFU_ORTHOLOGUE AFUA_5G11245)"/>
    <property type="match status" value="1"/>
</dbReference>
<dbReference type="AlphaFoldDB" id="A0AAN7UUM5"/>
<evidence type="ECO:0000256" key="4">
    <source>
        <dbReference type="ARBA" id="ARBA00023136"/>
    </source>
</evidence>
<evidence type="ECO:0000313" key="9">
    <source>
        <dbReference type="Proteomes" id="UP001305414"/>
    </source>
</evidence>
<organism evidence="8 9">
    <name type="scientific">Xylaria bambusicola</name>
    <dbReference type="NCBI Taxonomy" id="326684"/>
    <lineage>
        <taxon>Eukaryota</taxon>
        <taxon>Fungi</taxon>
        <taxon>Dikarya</taxon>
        <taxon>Ascomycota</taxon>
        <taxon>Pezizomycotina</taxon>
        <taxon>Sordariomycetes</taxon>
        <taxon>Xylariomycetidae</taxon>
        <taxon>Xylariales</taxon>
        <taxon>Xylariaceae</taxon>
        <taxon>Xylaria</taxon>
    </lineage>
</organism>
<comment type="similarity">
    <text evidence="5">Belongs to the SAT4 family.</text>
</comment>
<evidence type="ECO:0000313" key="8">
    <source>
        <dbReference type="EMBL" id="KAK5632336.1"/>
    </source>
</evidence>
<feature type="domain" description="Rhodopsin" evidence="7">
    <location>
        <begin position="39"/>
        <end position="226"/>
    </location>
</feature>
<accession>A0AAN7UUM5</accession>
<comment type="caution">
    <text evidence="8">The sequence shown here is derived from an EMBL/GenBank/DDBJ whole genome shotgun (WGS) entry which is preliminary data.</text>
</comment>
<keyword evidence="9" id="KW-1185">Reference proteome</keyword>
<dbReference type="Pfam" id="PF20684">
    <property type="entry name" value="Fung_rhodopsin"/>
    <property type="match status" value="1"/>
</dbReference>
<evidence type="ECO:0000256" key="5">
    <source>
        <dbReference type="ARBA" id="ARBA00038359"/>
    </source>
</evidence>
<dbReference type="InterPro" id="IPR049326">
    <property type="entry name" value="Rhodopsin_dom_fungi"/>
</dbReference>
<feature type="transmembrane region" description="Helical" evidence="6">
    <location>
        <begin position="138"/>
        <end position="164"/>
    </location>
</feature>
<dbReference type="InterPro" id="IPR052337">
    <property type="entry name" value="SAT4-like"/>
</dbReference>
<feature type="transmembrane region" description="Helical" evidence="6">
    <location>
        <begin position="184"/>
        <end position="203"/>
    </location>
</feature>
<feature type="transmembrane region" description="Helical" evidence="6">
    <location>
        <begin position="55"/>
        <end position="77"/>
    </location>
</feature>
<keyword evidence="3 6" id="KW-1133">Transmembrane helix</keyword>
<keyword evidence="2 6" id="KW-0812">Transmembrane</keyword>
<gene>
    <name evidence="8" type="ORF">RRF57_008050</name>
</gene>
<evidence type="ECO:0000256" key="3">
    <source>
        <dbReference type="ARBA" id="ARBA00022989"/>
    </source>
</evidence>
<dbReference type="PANTHER" id="PTHR33048:SF168">
    <property type="match status" value="1"/>
</dbReference>
<proteinExistence type="inferred from homology"/>
<sequence length="227" mass="24725">MDSSMILSTTLTPGVWHDAWGYIGAIIFLGVLSSIILTLRFWARRLSGLGACSDDWLALFALIVHHGLGAVVIIAFLEYSVGIDLLTVISASPRASVEQVKFIFASTIFYGTALTSIRLSVIIFIFRIFPTNIVKRGGYILIIVCVAWFIAVEGLNLGICQPIAYMWDHSIRGGQCLETKLGIVIPAAFNVVIDVAIVVLPVYEVMKLRLSTAKISFVIGIFCIGGL</sequence>
<dbReference type="EMBL" id="JAWHQM010000024">
    <property type="protein sequence ID" value="KAK5632336.1"/>
    <property type="molecule type" value="Genomic_DNA"/>
</dbReference>
<evidence type="ECO:0000256" key="6">
    <source>
        <dbReference type="SAM" id="Phobius"/>
    </source>
</evidence>
<name>A0AAN7UUM5_9PEZI</name>
<feature type="transmembrane region" description="Helical" evidence="6">
    <location>
        <begin position="20"/>
        <end position="43"/>
    </location>
</feature>
<feature type="transmembrane region" description="Helical" evidence="6">
    <location>
        <begin position="102"/>
        <end position="126"/>
    </location>
</feature>
<evidence type="ECO:0000256" key="2">
    <source>
        <dbReference type="ARBA" id="ARBA00022692"/>
    </source>
</evidence>
<dbReference type="Proteomes" id="UP001305414">
    <property type="component" value="Unassembled WGS sequence"/>
</dbReference>
<protein>
    <recommendedName>
        <fullName evidence="7">Rhodopsin domain-containing protein</fullName>
    </recommendedName>
</protein>